<proteinExistence type="predicted"/>
<reference evidence="1" key="1">
    <citation type="journal article" date="2014" name="Front. Microbiol.">
        <title>High frequency of phylogenetically diverse reductive dehalogenase-homologous genes in deep subseafloor sedimentary metagenomes.</title>
        <authorList>
            <person name="Kawai M."/>
            <person name="Futagami T."/>
            <person name="Toyoda A."/>
            <person name="Takaki Y."/>
            <person name="Nishi S."/>
            <person name="Hori S."/>
            <person name="Arai W."/>
            <person name="Tsubouchi T."/>
            <person name="Morono Y."/>
            <person name="Uchiyama I."/>
            <person name="Ito T."/>
            <person name="Fujiyama A."/>
            <person name="Inagaki F."/>
            <person name="Takami H."/>
        </authorList>
    </citation>
    <scope>NUCLEOTIDE SEQUENCE</scope>
    <source>
        <strain evidence="1">Expedition CK06-06</strain>
    </source>
</reference>
<sequence>LYVRCRADGYGFGATDIYWAMALKVFDKTGKQVGYKRWPQKVAAWERGHDWEENEHTFQGIGKQVGEPGFEYAVVLVVEP</sequence>
<organism evidence="1">
    <name type="scientific">marine sediment metagenome</name>
    <dbReference type="NCBI Taxonomy" id="412755"/>
    <lineage>
        <taxon>unclassified sequences</taxon>
        <taxon>metagenomes</taxon>
        <taxon>ecological metagenomes</taxon>
    </lineage>
</organism>
<protein>
    <submittedName>
        <fullName evidence="1">Uncharacterized protein</fullName>
    </submittedName>
</protein>
<dbReference type="AlphaFoldDB" id="X1BQG2"/>
<evidence type="ECO:0000313" key="1">
    <source>
        <dbReference type="EMBL" id="GAG74416.1"/>
    </source>
</evidence>
<dbReference type="EMBL" id="BART01002012">
    <property type="protein sequence ID" value="GAG74416.1"/>
    <property type="molecule type" value="Genomic_DNA"/>
</dbReference>
<gene>
    <name evidence="1" type="ORF">S01H4_06499</name>
</gene>
<accession>X1BQG2</accession>
<comment type="caution">
    <text evidence="1">The sequence shown here is derived from an EMBL/GenBank/DDBJ whole genome shotgun (WGS) entry which is preliminary data.</text>
</comment>
<feature type="non-terminal residue" evidence="1">
    <location>
        <position position="1"/>
    </location>
</feature>
<name>X1BQG2_9ZZZZ</name>